<dbReference type="SUPFAM" id="SSF89372">
    <property type="entry name" value="Fucose-specific lectin"/>
    <property type="match status" value="1"/>
</dbReference>
<evidence type="ECO:0000313" key="2">
    <source>
        <dbReference type="EMBL" id="GAA1685570.1"/>
    </source>
</evidence>
<evidence type="ECO:0000259" key="1">
    <source>
        <dbReference type="SMART" id="SM00645"/>
    </source>
</evidence>
<sequence>MPANPALQPLALFTRGLEEARTLSLANGWVTPMPPVVLTGTEVTLAADQSPFQNQQDRGTCWAFAGIAALEAAYRRLKGLQVGLSEQYLFHICKAHESDFGNHSLMGFQGSSDIVKHLERMRVPERADAPYRTQADMIANIPAAATLNGAASPTQEQRDDFEFAPAHIPFAARGRARYGVRTSGVLTDFSVTDLENVLRARHEVVVNVTVGGGGHVLLLVGFNAERRYFIAKNSWGEGDFIRIRYENDPTFMINTGIAHYIIDVIDPAADLRAAFVGQWDMDHDGWRGRMTLRRFTDLRAASDSFSAVSATKLGSYYLNGAKHDVTGWFSDAGQTVNLRIADIGDGGQDFAVSVYSSDVGLAAGDTSWAGIPFGAQLRRGGVPAAPADPFDRVDWLGEWEMNHDGWRGVLTVDGVAPDGAAALAYRRSTGEVRPVRGAARADRLHVLDFTIDFGPDNTAQPFTLHHHTREKGMASGFTTWAGRRFGAVANKVSDKAAWRGFELAPAGSAAAVPHIAAVSRIPNSMELWWIGPAGSVEGAFWYDGGQWGRYQLAPAGSAAPASGIAAVSRVAGSMELWWVGARGSIESAFWYEGGSWSRYQLAPDGSADAATGVAAVSRIPNSMELWWAGPAGSVEAAFWYEGGSWSRYQLAPEGSAGRGSEFAAVSRIPGSMELWWTGPAGSVEAAFWYDGGAWGRYQLAPAGSAAVGGGIAAVSRIENSMELWWTGPAGSVEAAFWYEGGEWSRYQLAGPGAALPSSGIAAVSRIPGSMELWFAGADQSVQGAYWYEGGSWSRYTLEGPQQSANPFAVAAVSRVPGSMELWWSAAGGAIRDSFFYEL</sequence>
<dbReference type="PROSITE" id="PS00139">
    <property type="entry name" value="THIOL_PROTEASE_CYS"/>
    <property type="match status" value="1"/>
</dbReference>
<dbReference type="SMART" id="SM00645">
    <property type="entry name" value="Pept_C1"/>
    <property type="match status" value="1"/>
</dbReference>
<evidence type="ECO:0000313" key="3">
    <source>
        <dbReference type="Proteomes" id="UP001500596"/>
    </source>
</evidence>
<gene>
    <name evidence="2" type="ORF">GCM10009807_31730</name>
</gene>
<name>A0ABP4TBU9_9MICO</name>
<proteinExistence type="predicted"/>
<keyword evidence="3" id="KW-1185">Reference proteome</keyword>
<dbReference type="Pfam" id="PF00112">
    <property type="entry name" value="Peptidase_C1"/>
    <property type="match status" value="1"/>
</dbReference>
<dbReference type="RefSeq" id="WP_344055982.1">
    <property type="nucleotide sequence ID" value="NZ_BAAAPK010000002.1"/>
</dbReference>
<dbReference type="InterPro" id="IPR000169">
    <property type="entry name" value="Pept_cys_AS"/>
</dbReference>
<dbReference type="SUPFAM" id="SSF54001">
    <property type="entry name" value="Cysteine proteinases"/>
    <property type="match status" value="1"/>
</dbReference>
<reference evidence="3" key="1">
    <citation type="journal article" date="2019" name="Int. J. Syst. Evol. Microbiol.">
        <title>The Global Catalogue of Microorganisms (GCM) 10K type strain sequencing project: providing services to taxonomists for standard genome sequencing and annotation.</title>
        <authorList>
            <consortium name="The Broad Institute Genomics Platform"/>
            <consortium name="The Broad Institute Genome Sequencing Center for Infectious Disease"/>
            <person name="Wu L."/>
            <person name="Ma J."/>
        </authorList>
    </citation>
    <scope>NUCLEOTIDE SEQUENCE [LARGE SCALE GENOMIC DNA]</scope>
    <source>
        <strain evidence="3">JCM 15575</strain>
    </source>
</reference>
<dbReference type="InterPro" id="IPR038765">
    <property type="entry name" value="Papain-like_cys_pep_sf"/>
</dbReference>
<organism evidence="2 3">
    <name type="scientific">Microbacterium lacus</name>
    <dbReference type="NCBI Taxonomy" id="415217"/>
    <lineage>
        <taxon>Bacteria</taxon>
        <taxon>Bacillati</taxon>
        <taxon>Actinomycetota</taxon>
        <taxon>Actinomycetes</taxon>
        <taxon>Micrococcales</taxon>
        <taxon>Microbacteriaceae</taxon>
        <taxon>Microbacterium</taxon>
    </lineage>
</organism>
<dbReference type="EMBL" id="BAAAPK010000002">
    <property type="protein sequence ID" value="GAA1685570.1"/>
    <property type="molecule type" value="Genomic_DNA"/>
</dbReference>
<feature type="domain" description="Peptidase C1A papain C-terminal" evidence="1">
    <location>
        <begin position="39"/>
        <end position="262"/>
    </location>
</feature>
<protein>
    <recommendedName>
        <fullName evidence="1">Peptidase C1A papain C-terminal domain-containing protein</fullName>
    </recommendedName>
</protein>
<comment type="caution">
    <text evidence="2">The sequence shown here is derived from an EMBL/GenBank/DDBJ whole genome shotgun (WGS) entry which is preliminary data.</text>
</comment>
<dbReference type="Gene3D" id="2.120.10.70">
    <property type="entry name" value="Fucose-specific lectin"/>
    <property type="match status" value="1"/>
</dbReference>
<dbReference type="Proteomes" id="UP001500596">
    <property type="component" value="Unassembled WGS sequence"/>
</dbReference>
<dbReference type="Gene3D" id="3.90.70.10">
    <property type="entry name" value="Cysteine proteinases"/>
    <property type="match status" value="1"/>
</dbReference>
<accession>A0ABP4TBU9</accession>
<dbReference type="InterPro" id="IPR000668">
    <property type="entry name" value="Peptidase_C1A_C"/>
</dbReference>